<dbReference type="EMBL" id="CM026423">
    <property type="protein sequence ID" value="KAG0584264.1"/>
    <property type="molecule type" value="Genomic_DNA"/>
</dbReference>
<organism evidence="2 3">
    <name type="scientific">Ceratodon purpureus</name>
    <name type="common">Fire moss</name>
    <name type="synonym">Dicranum purpureum</name>
    <dbReference type="NCBI Taxonomy" id="3225"/>
    <lineage>
        <taxon>Eukaryota</taxon>
        <taxon>Viridiplantae</taxon>
        <taxon>Streptophyta</taxon>
        <taxon>Embryophyta</taxon>
        <taxon>Bryophyta</taxon>
        <taxon>Bryophytina</taxon>
        <taxon>Bryopsida</taxon>
        <taxon>Dicranidae</taxon>
        <taxon>Pseudoditrichales</taxon>
        <taxon>Ditrichaceae</taxon>
        <taxon>Ceratodon</taxon>
    </lineage>
</organism>
<keyword evidence="1" id="KW-0732">Signal</keyword>
<evidence type="ECO:0000256" key="1">
    <source>
        <dbReference type="SAM" id="SignalP"/>
    </source>
</evidence>
<gene>
    <name evidence="2" type="ORF">KC19_3G197800</name>
</gene>
<reference evidence="2" key="1">
    <citation type="submission" date="2020-06" db="EMBL/GenBank/DDBJ databases">
        <title>WGS assembly of Ceratodon purpureus strain R40.</title>
        <authorList>
            <person name="Carey S.B."/>
            <person name="Jenkins J."/>
            <person name="Shu S."/>
            <person name="Lovell J.T."/>
            <person name="Sreedasyam A."/>
            <person name="Maumus F."/>
            <person name="Tiley G.P."/>
            <person name="Fernandez-Pozo N."/>
            <person name="Barry K."/>
            <person name="Chen C."/>
            <person name="Wang M."/>
            <person name="Lipzen A."/>
            <person name="Daum C."/>
            <person name="Saski C.A."/>
            <person name="Payton A.C."/>
            <person name="Mcbreen J.C."/>
            <person name="Conrad R.E."/>
            <person name="Kollar L.M."/>
            <person name="Olsson S."/>
            <person name="Huttunen S."/>
            <person name="Landis J.B."/>
            <person name="Wickett N.J."/>
            <person name="Johnson M.G."/>
            <person name="Rensing S.A."/>
            <person name="Grimwood J."/>
            <person name="Schmutz J."/>
            <person name="Mcdaniel S.F."/>
        </authorList>
    </citation>
    <scope>NUCLEOTIDE SEQUENCE</scope>
    <source>
        <strain evidence="2">R40</strain>
    </source>
</reference>
<protein>
    <submittedName>
        <fullName evidence="2">Uncharacterized protein</fullName>
    </submittedName>
</protein>
<dbReference type="AlphaFoldDB" id="A0A8T0IKF2"/>
<accession>A0A8T0IKF2</accession>
<feature type="signal peptide" evidence="1">
    <location>
        <begin position="1"/>
        <end position="18"/>
    </location>
</feature>
<comment type="caution">
    <text evidence="2">The sequence shown here is derived from an EMBL/GenBank/DDBJ whole genome shotgun (WGS) entry which is preliminary data.</text>
</comment>
<keyword evidence="3" id="KW-1185">Reference proteome</keyword>
<evidence type="ECO:0000313" key="2">
    <source>
        <dbReference type="EMBL" id="KAG0584264.1"/>
    </source>
</evidence>
<proteinExistence type="predicted"/>
<dbReference type="Proteomes" id="UP000822688">
    <property type="component" value="Chromosome 3"/>
</dbReference>
<sequence>MEISAMLILMACWKSVLHHLPCEKYAIPTCKSVESSPEAEHVSYNVEGQ</sequence>
<evidence type="ECO:0000313" key="3">
    <source>
        <dbReference type="Proteomes" id="UP000822688"/>
    </source>
</evidence>
<name>A0A8T0IKF2_CERPU</name>
<feature type="chain" id="PRO_5035886923" evidence="1">
    <location>
        <begin position="19"/>
        <end position="49"/>
    </location>
</feature>